<dbReference type="SMART" id="SM01060">
    <property type="entry name" value="Catalase"/>
    <property type="match status" value="1"/>
</dbReference>
<dbReference type="GO" id="GO:0020037">
    <property type="term" value="F:heme binding"/>
    <property type="evidence" value="ECO:0007669"/>
    <property type="project" value="InterPro"/>
</dbReference>
<dbReference type="GO" id="GO:0042542">
    <property type="term" value="P:response to hydrogen peroxide"/>
    <property type="evidence" value="ECO:0007669"/>
    <property type="project" value="TreeGrafter"/>
</dbReference>
<name>A0A427YRR2_9TREE</name>
<evidence type="ECO:0000313" key="3">
    <source>
        <dbReference type="Proteomes" id="UP000279259"/>
    </source>
</evidence>
<dbReference type="OrthoDB" id="2379805at2759"/>
<feature type="domain" description="Catalase core" evidence="1">
    <location>
        <begin position="11"/>
        <end position="310"/>
    </location>
</feature>
<dbReference type="GO" id="GO:0004096">
    <property type="term" value="F:catalase activity"/>
    <property type="evidence" value="ECO:0007669"/>
    <property type="project" value="InterPro"/>
</dbReference>
<dbReference type="Gene3D" id="2.40.180.10">
    <property type="entry name" value="Catalase core domain"/>
    <property type="match status" value="1"/>
</dbReference>
<dbReference type="AlphaFoldDB" id="A0A427YRR2"/>
<evidence type="ECO:0000313" key="2">
    <source>
        <dbReference type="EMBL" id="RSH93813.1"/>
    </source>
</evidence>
<dbReference type="PROSITE" id="PS51402">
    <property type="entry name" value="CATALASE_3"/>
    <property type="match status" value="1"/>
</dbReference>
<dbReference type="Proteomes" id="UP000279259">
    <property type="component" value="Unassembled WGS sequence"/>
</dbReference>
<protein>
    <recommendedName>
        <fullName evidence="1">Catalase core domain-containing protein</fullName>
    </recommendedName>
</protein>
<evidence type="ECO:0000259" key="1">
    <source>
        <dbReference type="SMART" id="SM01060"/>
    </source>
</evidence>
<keyword evidence="3" id="KW-1185">Reference proteome</keyword>
<dbReference type="PRINTS" id="PR00067">
    <property type="entry name" value="CATALASE"/>
</dbReference>
<dbReference type="InterPro" id="IPR020835">
    <property type="entry name" value="Catalase_sf"/>
</dbReference>
<dbReference type="InterPro" id="IPR011614">
    <property type="entry name" value="Catalase_core"/>
</dbReference>
<comment type="caution">
    <text evidence="2">The sequence shown here is derived from an EMBL/GenBank/DDBJ whole genome shotgun (WGS) entry which is preliminary data.</text>
</comment>
<dbReference type="PANTHER" id="PTHR11465:SF62">
    <property type="entry name" value="CATALASE T"/>
    <property type="match status" value="1"/>
</dbReference>
<dbReference type="GO" id="GO:0005777">
    <property type="term" value="C:peroxisome"/>
    <property type="evidence" value="ECO:0007669"/>
    <property type="project" value="TreeGrafter"/>
</dbReference>
<dbReference type="PANTHER" id="PTHR11465">
    <property type="entry name" value="CATALASE"/>
    <property type="match status" value="1"/>
</dbReference>
<dbReference type="GO" id="GO:0042744">
    <property type="term" value="P:hydrogen peroxide catabolic process"/>
    <property type="evidence" value="ECO:0007669"/>
    <property type="project" value="TreeGrafter"/>
</dbReference>
<accession>A0A427YRR2</accession>
<dbReference type="InterPro" id="IPR024168">
    <property type="entry name" value="Catalase_SrpA-type_pred"/>
</dbReference>
<dbReference type="SUPFAM" id="SSF56634">
    <property type="entry name" value="Heme-dependent catalase-like"/>
    <property type="match status" value="1"/>
</dbReference>
<reference evidence="2 3" key="1">
    <citation type="submission" date="2018-11" db="EMBL/GenBank/DDBJ databases">
        <title>Genome sequence of Saitozyma podzolica DSM 27192.</title>
        <authorList>
            <person name="Aliyu H."/>
            <person name="Gorte O."/>
            <person name="Ochsenreither K."/>
        </authorList>
    </citation>
    <scope>NUCLEOTIDE SEQUENCE [LARGE SCALE GENOMIC DNA]</scope>
    <source>
        <strain evidence="2 3">DSM 27192</strain>
    </source>
</reference>
<dbReference type="STRING" id="1890683.A0A427YRR2"/>
<sequence>MPLPTDPKTVETSNGIVSVLHEIFGPHPGFRPVHAKGILLSGHFKPTAAASSLSKAPHFNNPTTPVIARFSSSTGIPQLPDTDPNGNPRGFALRFQLAETPRRVHTDIVSHSTPFFPVRTGQEFLDFFTAVRDNKVPDFLSTHPKAVVFVQAPKPFPVSLDREAYFSVNAFKLIDKDGKETFIRYRFVPEKGVQHLGEEDVKSKPANYLYDEVAHAVPIVFKLVAQIAGPGDVTDDSTVHWPDEREIVQLGTVTLDKVADNNPEEQRKIIFDPVPRVEGVEPSDDPLIDVRAGVYLISGRERRAANPAPAL</sequence>
<dbReference type="EMBL" id="RSCD01000003">
    <property type="protein sequence ID" value="RSH93813.1"/>
    <property type="molecule type" value="Genomic_DNA"/>
</dbReference>
<dbReference type="GO" id="GO:0005739">
    <property type="term" value="C:mitochondrion"/>
    <property type="evidence" value="ECO:0007669"/>
    <property type="project" value="TreeGrafter"/>
</dbReference>
<dbReference type="CDD" id="cd08153">
    <property type="entry name" value="srpA_like"/>
    <property type="match status" value="1"/>
</dbReference>
<gene>
    <name evidence="2" type="ORF">EHS25_006461</name>
</gene>
<dbReference type="Pfam" id="PF00199">
    <property type="entry name" value="Catalase"/>
    <property type="match status" value="1"/>
</dbReference>
<dbReference type="InterPro" id="IPR018028">
    <property type="entry name" value="Catalase"/>
</dbReference>
<dbReference type="Gene3D" id="1.20.1280.120">
    <property type="match status" value="1"/>
</dbReference>
<proteinExistence type="predicted"/>
<dbReference type="PIRSF" id="PIRSF000296">
    <property type="entry name" value="SrpA"/>
    <property type="match status" value="1"/>
</dbReference>
<organism evidence="2 3">
    <name type="scientific">Saitozyma podzolica</name>
    <dbReference type="NCBI Taxonomy" id="1890683"/>
    <lineage>
        <taxon>Eukaryota</taxon>
        <taxon>Fungi</taxon>
        <taxon>Dikarya</taxon>
        <taxon>Basidiomycota</taxon>
        <taxon>Agaricomycotina</taxon>
        <taxon>Tremellomycetes</taxon>
        <taxon>Tremellales</taxon>
        <taxon>Trimorphomycetaceae</taxon>
        <taxon>Saitozyma</taxon>
    </lineage>
</organism>